<proteinExistence type="inferred from homology"/>
<evidence type="ECO:0000256" key="2">
    <source>
        <dbReference type="ARBA" id="ARBA00022741"/>
    </source>
</evidence>
<evidence type="ECO:0000256" key="4">
    <source>
        <dbReference type="ARBA" id="ARBA00023125"/>
    </source>
</evidence>
<dbReference type="InParanoid" id="W5LXP2"/>
<dbReference type="Gene3D" id="3.40.50.300">
    <property type="entry name" value="P-loop containing nucleotide triphosphate hydrolases"/>
    <property type="match status" value="1"/>
</dbReference>
<dbReference type="GO" id="GO:0005524">
    <property type="term" value="F:ATP binding"/>
    <property type="evidence" value="ECO:0007669"/>
    <property type="project" value="UniProtKB-KW"/>
</dbReference>
<dbReference type="Proteomes" id="UP000018468">
    <property type="component" value="Unassembled WGS sequence"/>
</dbReference>
<keyword evidence="2" id="KW-0547">Nucleotide-binding</keyword>
<accession>W5LXP2</accession>
<dbReference type="Bgee" id="ENSLOCG00000000809">
    <property type="expression patterns" value="Expressed in testis and 8 other cell types or tissues"/>
</dbReference>
<sequence length="70" mass="7764">MDGIYTRMHSRESVSLGLSTFMIDLNQMASALNDSTGSSLVLIDEFGKGTNTVRRRRRRKIGWGASHCSS</sequence>
<dbReference type="GO" id="GO:0140664">
    <property type="term" value="F:ATP-dependent DNA damage sensor activity"/>
    <property type="evidence" value="ECO:0007669"/>
    <property type="project" value="InterPro"/>
</dbReference>
<protein>
    <recommendedName>
        <fullName evidence="5">DNA mismatch repair proteins mutS family domain-containing protein</fullName>
    </recommendedName>
</protein>
<keyword evidence="4" id="KW-0238">DNA-binding</keyword>
<reference evidence="6" key="3">
    <citation type="submission" date="2025-09" db="UniProtKB">
        <authorList>
            <consortium name="Ensembl"/>
        </authorList>
    </citation>
    <scope>IDENTIFICATION</scope>
</reference>
<dbReference type="GO" id="GO:0006298">
    <property type="term" value="P:mismatch repair"/>
    <property type="evidence" value="ECO:0007669"/>
    <property type="project" value="InterPro"/>
</dbReference>
<evidence type="ECO:0000313" key="6">
    <source>
        <dbReference type="Ensembl" id="ENSLOCP00000000899.1"/>
    </source>
</evidence>
<evidence type="ECO:0000256" key="1">
    <source>
        <dbReference type="ARBA" id="ARBA00006271"/>
    </source>
</evidence>
<reference evidence="7" key="1">
    <citation type="submission" date="2011-12" db="EMBL/GenBank/DDBJ databases">
        <title>The Draft Genome of Lepisosteus oculatus.</title>
        <authorList>
            <consortium name="The Broad Institute Genome Assembly &amp; Analysis Group"/>
            <consortium name="Computational R&amp;D Group"/>
            <consortium name="and Sequencing Platform"/>
            <person name="Di Palma F."/>
            <person name="Alfoldi J."/>
            <person name="Johnson J."/>
            <person name="Berlin A."/>
            <person name="Gnerre S."/>
            <person name="Jaffe D."/>
            <person name="MacCallum I."/>
            <person name="Young S."/>
            <person name="Walker B.J."/>
            <person name="Lander E.S."/>
            <person name="Lindblad-Toh K."/>
        </authorList>
    </citation>
    <scope>NUCLEOTIDE SEQUENCE [LARGE SCALE GENOMIC DNA]</scope>
</reference>
<dbReference type="AlphaFoldDB" id="W5LXP2"/>
<dbReference type="InterPro" id="IPR000432">
    <property type="entry name" value="DNA_mismatch_repair_MutS_C"/>
</dbReference>
<dbReference type="Pfam" id="PF00488">
    <property type="entry name" value="MutS_V"/>
    <property type="match status" value="1"/>
</dbReference>
<dbReference type="GO" id="GO:0030983">
    <property type="term" value="F:mismatched DNA binding"/>
    <property type="evidence" value="ECO:0007669"/>
    <property type="project" value="InterPro"/>
</dbReference>
<dbReference type="eggNOG" id="KOG0221">
    <property type="taxonomic scope" value="Eukaryota"/>
</dbReference>
<comment type="similarity">
    <text evidence="1">Belongs to the DNA mismatch repair MutS family.</text>
</comment>
<evidence type="ECO:0000259" key="5">
    <source>
        <dbReference type="Pfam" id="PF00488"/>
    </source>
</evidence>
<keyword evidence="7" id="KW-1185">Reference proteome</keyword>
<keyword evidence="3" id="KW-0067">ATP-binding</keyword>
<dbReference type="Ensembl" id="ENSLOCT00000000903.1">
    <property type="protein sequence ID" value="ENSLOCP00000000899.1"/>
    <property type="gene ID" value="ENSLOCG00000000809.1"/>
</dbReference>
<dbReference type="PANTHER" id="PTHR11361:SF20">
    <property type="entry name" value="MUTS PROTEIN HOMOLOG 5"/>
    <property type="match status" value="1"/>
</dbReference>
<dbReference type="PANTHER" id="PTHR11361">
    <property type="entry name" value="DNA MISMATCH REPAIR PROTEIN MUTS FAMILY MEMBER"/>
    <property type="match status" value="1"/>
</dbReference>
<dbReference type="InterPro" id="IPR027417">
    <property type="entry name" value="P-loop_NTPase"/>
</dbReference>
<dbReference type="HOGENOM" id="CLU_2757123_0_0_1"/>
<feature type="domain" description="DNA mismatch repair proteins mutS family" evidence="5">
    <location>
        <begin position="1"/>
        <end position="53"/>
    </location>
</feature>
<reference evidence="6" key="2">
    <citation type="submission" date="2025-08" db="UniProtKB">
        <authorList>
            <consortium name="Ensembl"/>
        </authorList>
    </citation>
    <scope>IDENTIFICATION</scope>
</reference>
<dbReference type="InterPro" id="IPR045076">
    <property type="entry name" value="MutS"/>
</dbReference>
<evidence type="ECO:0000256" key="3">
    <source>
        <dbReference type="ARBA" id="ARBA00022840"/>
    </source>
</evidence>
<dbReference type="GeneTree" id="ENSGT00550000074977"/>
<evidence type="ECO:0000313" key="7">
    <source>
        <dbReference type="Proteomes" id="UP000018468"/>
    </source>
</evidence>
<organism evidence="6 7">
    <name type="scientific">Lepisosteus oculatus</name>
    <name type="common">Spotted gar</name>
    <dbReference type="NCBI Taxonomy" id="7918"/>
    <lineage>
        <taxon>Eukaryota</taxon>
        <taxon>Metazoa</taxon>
        <taxon>Chordata</taxon>
        <taxon>Craniata</taxon>
        <taxon>Vertebrata</taxon>
        <taxon>Euteleostomi</taxon>
        <taxon>Actinopterygii</taxon>
        <taxon>Neopterygii</taxon>
        <taxon>Holostei</taxon>
        <taxon>Semionotiformes</taxon>
        <taxon>Lepisosteidae</taxon>
        <taxon>Lepisosteus</taxon>
    </lineage>
</organism>
<dbReference type="STRING" id="7918.ENSLOCP00000000899"/>
<name>W5LXP2_LEPOC</name>